<feature type="transmembrane region" description="Helical" evidence="1">
    <location>
        <begin position="53"/>
        <end position="73"/>
    </location>
</feature>
<dbReference type="EMBL" id="VDFV01000003">
    <property type="protein sequence ID" value="TNC73873.1"/>
    <property type="molecule type" value="Genomic_DNA"/>
</dbReference>
<keyword evidence="1" id="KW-0812">Transmembrane</keyword>
<dbReference type="Proteomes" id="UP000305709">
    <property type="component" value="Unassembled WGS sequence"/>
</dbReference>
<accession>A0A5C4NGY9</accession>
<evidence type="ECO:0000313" key="3">
    <source>
        <dbReference type="Proteomes" id="UP000305709"/>
    </source>
</evidence>
<gene>
    <name evidence="2" type="ORF">FHG71_05235</name>
</gene>
<dbReference type="RefSeq" id="WP_139080557.1">
    <property type="nucleotide sequence ID" value="NZ_VDFV01000003.1"/>
</dbReference>
<dbReference type="AlphaFoldDB" id="A0A5C4NGY9"/>
<organism evidence="2 3">
    <name type="scientific">Rubellimicrobium roseum</name>
    <dbReference type="NCBI Taxonomy" id="687525"/>
    <lineage>
        <taxon>Bacteria</taxon>
        <taxon>Pseudomonadati</taxon>
        <taxon>Pseudomonadota</taxon>
        <taxon>Alphaproteobacteria</taxon>
        <taxon>Rhodobacterales</taxon>
        <taxon>Roseobacteraceae</taxon>
        <taxon>Rubellimicrobium</taxon>
    </lineage>
</organism>
<evidence type="ECO:0000313" key="2">
    <source>
        <dbReference type="EMBL" id="TNC73873.1"/>
    </source>
</evidence>
<keyword evidence="1" id="KW-0472">Membrane</keyword>
<evidence type="ECO:0000256" key="1">
    <source>
        <dbReference type="SAM" id="Phobius"/>
    </source>
</evidence>
<protein>
    <submittedName>
        <fullName evidence="2">Uncharacterized protein</fullName>
    </submittedName>
</protein>
<keyword evidence="3" id="KW-1185">Reference proteome</keyword>
<dbReference type="OrthoDB" id="7871801at2"/>
<comment type="caution">
    <text evidence="2">The sequence shown here is derived from an EMBL/GenBank/DDBJ whole genome shotgun (WGS) entry which is preliminary data.</text>
</comment>
<keyword evidence="1" id="KW-1133">Transmembrane helix</keyword>
<name>A0A5C4NGY9_9RHOB</name>
<reference evidence="2 3" key="1">
    <citation type="submission" date="2019-06" db="EMBL/GenBank/DDBJ databases">
        <authorList>
            <person name="Jiang L."/>
        </authorList>
    </citation>
    <scope>NUCLEOTIDE SEQUENCE [LARGE SCALE GENOMIC DNA]</scope>
    <source>
        <strain evidence="2 3">YIM 48858</strain>
    </source>
</reference>
<proteinExistence type="predicted"/>
<sequence length="89" mass="9875">MARPRRPLFLRPASYRQRRLRDAARLLPVLGIALFLVPLLWTPSDESGGVSNSGALLFVFGVWTGLIVAAHVLSRILRLDAGEDRDEPP</sequence>
<feature type="transmembrane region" description="Helical" evidence="1">
    <location>
        <begin position="23"/>
        <end position="41"/>
    </location>
</feature>